<sequence length="434" mass="45347">MLLTVLRSLRKRPAMMAVVHLTTSRMFALAANLLCGWLTAVCLGPEGRGELAALIVGSLVLSNVSTLGLHASLIYNIKLDCANGCRYFGGALVLTSLAGLTVAAAAYALVPIYLRQYTADTIYVARILLASVPLGAVAPLLTGVLEVAGLFAIASRMIYLQSFGTLIFLGLLAAFDVLTPHTALAAYVLPTCLSFCYLCVHAWRTLACQITLASPFPGRLLSYGLRFYGVDLLATLSGYLDQFVIVLVLQPAAAGTYAVAVSLSRVLYVVQGAVSTVLFPTVAAEDTSNVVDRVTRVTRVTTGLNLIAALGCASVAPFALPLLYGAHFDGAIAPFLILLIESIVTSTARSLAQAFSGSGHPGTVTIAEVVGVIGSLVSVLLLVPHLGVLGAACGSLMGGSLRLACVLTCFPTVLKIRLPRLLIKRADIAWAAGL</sequence>
<dbReference type="PANTHER" id="PTHR30250:SF11">
    <property type="entry name" value="O-ANTIGEN TRANSPORTER-RELATED"/>
    <property type="match status" value="1"/>
</dbReference>
<feature type="transmembrane region" description="Helical" evidence="6">
    <location>
        <begin position="122"/>
        <end position="145"/>
    </location>
</feature>
<feature type="transmembrane region" description="Helical" evidence="6">
    <location>
        <begin position="87"/>
        <end position="110"/>
    </location>
</feature>
<evidence type="ECO:0000313" key="7">
    <source>
        <dbReference type="EMBL" id="MDO9713366.1"/>
    </source>
</evidence>
<reference evidence="7 8" key="1">
    <citation type="submission" date="2023-08" db="EMBL/GenBank/DDBJ databases">
        <title>The draft genome sequence of Paracraurococcus sp. LOR1-02.</title>
        <authorList>
            <person name="Kingkaew E."/>
            <person name="Tanasupawat S."/>
        </authorList>
    </citation>
    <scope>NUCLEOTIDE SEQUENCE [LARGE SCALE GENOMIC DNA]</scope>
    <source>
        <strain evidence="7 8">LOR1-02</strain>
    </source>
</reference>
<evidence type="ECO:0000313" key="8">
    <source>
        <dbReference type="Proteomes" id="UP001243009"/>
    </source>
</evidence>
<evidence type="ECO:0000256" key="3">
    <source>
        <dbReference type="ARBA" id="ARBA00022692"/>
    </source>
</evidence>
<protein>
    <submittedName>
        <fullName evidence="7">Oligosaccharide flippase family protein</fullName>
    </submittedName>
</protein>
<evidence type="ECO:0000256" key="6">
    <source>
        <dbReference type="SAM" id="Phobius"/>
    </source>
</evidence>
<feature type="transmembrane region" description="Helical" evidence="6">
    <location>
        <begin position="332"/>
        <end position="352"/>
    </location>
</feature>
<name>A0ABT9EAX7_9PROT</name>
<dbReference type="EMBL" id="JAUTWS010000084">
    <property type="protein sequence ID" value="MDO9713366.1"/>
    <property type="molecule type" value="Genomic_DNA"/>
</dbReference>
<evidence type="ECO:0000256" key="4">
    <source>
        <dbReference type="ARBA" id="ARBA00022989"/>
    </source>
</evidence>
<dbReference type="InterPro" id="IPR050833">
    <property type="entry name" value="Poly_Biosynth_Transport"/>
</dbReference>
<accession>A0ABT9EAX7</accession>
<keyword evidence="5 6" id="KW-0472">Membrane</keyword>
<feature type="transmembrane region" description="Helical" evidence="6">
    <location>
        <begin position="389"/>
        <end position="414"/>
    </location>
</feature>
<gene>
    <name evidence="7" type="ORF">Q7A36_33870</name>
</gene>
<evidence type="ECO:0000256" key="5">
    <source>
        <dbReference type="ARBA" id="ARBA00023136"/>
    </source>
</evidence>
<dbReference type="PANTHER" id="PTHR30250">
    <property type="entry name" value="PST FAMILY PREDICTED COLANIC ACID TRANSPORTER"/>
    <property type="match status" value="1"/>
</dbReference>
<feature type="transmembrane region" description="Helical" evidence="6">
    <location>
        <begin position="184"/>
        <end position="206"/>
    </location>
</feature>
<feature type="transmembrane region" description="Helical" evidence="6">
    <location>
        <begin position="364"/>
        <end position="383"/>
    </location>
</feature>
<keyword evidence="8" id="KW-1185">Reference proteome</keyword>
<proteinExistence type="predicted"/>
<keyword evidence="4 6" id="KW-1133">Transmembrane helix</keyword>
<organism evidence="7 8">
    <name type="scientific">Paracraurococcus lichenis</name>
    <dbReference type="NCBI Taxonomy" id="3064888"/>
    <lineage>
        <taxon>Bacteria</taxon>
        <taxon>Pseudomonadati</taxon>
        <taxon>Pseudomonadota</taxon>
        <taxon>Alphaproteobacteria</taxon>
        <taxon>Acetobacterales</taxon>
        <taxon>Roseomonadaceae</taxon>
        <taxon>Paracraurococcus</taxon>
    </lineage>
</organism>
<feature type="transmembrane region" description="Helical" evidence="6">
    <location>
        <begin position="304"/>
        <end position="326"/>
    </location>
</feature>
<evidence type="ECO:0000256" key="1">
    <source>
        <dbReference type="ARBA" id="ARBA00004651"/>
    </source>
</evidence>
<dbReference type="Proteomes" id="UP001243009">
    <property type="component" value="Unassembled WGS sequence"/>
</dbReference>
<feature type="transmembrane region" description="Helical" evidence="6">
    <location>
        <begin position="52"/>
        <end position="75"/>
    </location>
</feature>
<comment type="caution">
    <text evidence="7">The sequence shown here is derived from an EMBL/GenBank/DDBJ whole genome shotgun (WGS) entry which is preliminary data.</text>
</comment>
<feature type="transmembrane region" description="Helical" evidence="6">
    <location>
        <begin position="157"/>
        <end position="178"/>
    </location>
</feature>
<evidence type="ECO:0000256" key="2">
    <source>
        <dbReference type="ARBA" id="ARBA00022475"/>
    </source>
</evidence>
<keyword evidence="3 6" id="KW-0812">Transmembrane</keyword>
<dbReference type="RefSeq" id="WP_305108223.1">
    <property type="nucleotide sequence ID" value="NZ_JAUTWS010000084.1"/>
</dbReference>
<keyword evidence="2" id="KW-1003">Cell membrane</keyword>
<comment type="subcellular location">
    <subcellularLocation>
        <location evidence="1">Cell membrane</location>
        <topology evidence="1">Multi-pass membrane protein</topology>
    </subcellularLocation>
</comment>
<dbReference type="Pfam" id="PF13440">
    <property type="entry name" value="Polysacc_synt_3"/>
    <property type="match status" value="1"/>
</dbReference>